<keyword evidence="4" id="KW-1185">Reference proteome</keyword>
<accession>A0A0D1XV74</accession>
<proteinExistence type="predicted"/>
<dbReference type="EMBL" id="FNED01000011">
    <property type="protein sequence ID" value="SDJ07676.1"/>
    <property type="molecule type" value="Genomic_DNA"/>
</dbReference>
<name>A0A0D1XV74_ANEMI</name>
<organism evidence="2 4">
    <name type="scientific">Aneurinibacillus migulanus</name>
    <name type="common">Bacillus migulanus</name>
    <dbReference type="NCBI Taxonomy" id="47500"/>
    <lineage>
        <taxon>Bacteria</taxon>
        <taxon>Bacillati</taxon>
        <taxon>Bacillota</taxon>
        <taxon>Bacilli</taxon>
        <taxon>Bacillales</taxon>
        <taxon>Paenibacillaceae</taxon>
        <taxon>Aneurinibacillus group</taxon>
        <taxon>Aneurinibacillus</taxon>
    </lineage>
</organism>
<sequence>MKDLCIYCGEELVLWERSRSYCSRCQEATEVTYADDVYYADDEVRHDDQYANDENDEFRHSHRY</sequence>
<evidence type="ECO:0000313" key="3">
    <source>
        <dbReference type="EMBL" id="SDJ07676.1"/>
    </source>
</evidence>
<gene>
    <name evidence="2" type="ORF">AF333_08670</name>
    <name evidence="3" type="ORF">SAMN04487909_111119</name>
</gene>
<evidence type="ECO:0000313" key="5">
    <source>
        <dbReference type="Proteomes" id="UP000182836"/>
    </source>
</evidence>
<dbReference type="Proteomes" id="UP000037269">
    <property type="component" value="Unassembled WGS sequence"/>
</dbReference>
<dbReference type="Proteomes" id="UP000182836">
    <property type="component" value="Unassembled WGS sequence"/>
</dbReference>
<dbReference type="PATRIC" id="fig|47500.12.peg.5148"/>
<evidence type="ECO:0000256" key="1">
    <source>
        <dbReference type="SAM" id="MobiDB-lite"/>
    </source>
</evidence>
<dbReference type="RefSeq" id="WP_043066649.1">
    <property type="nucleotide sequence ID" value="NZ_BJOA01000040.1"/>
</dbReference>
<evidence type="ECO:0000313" key="2">
    <source>
        <dbReference type="EMBL" id="KON95537.1"/>
    </source>
</evidence>
<dbReference type="EMBL" id="LGUG01000004">
    <property type="protein sequence ID" value="KON95537.1"/>
    <property type="molecule type" value="Genomic_DNA"/>
</dbReference>
<dbReference type="GeneID" id="42305270"/>
<reference evidence="3 5" key="2">
    <citation type="submission" date="2016-10" db="EMBL/GenBank/DDBJ databases">
        <authorList>
            <person name="de Groot N.N."/>
        </authorList>
    </citation>
    <scope>NUCLEOTIDE SEQUENCE [LARGE SCALE GENOMIC DNA]</scope>
    <source>
        <strain evidence="3 5">DSM 2895</strain>
    </source>
</reference>
<evidence type="ECO:0000313" key="4">
    <source>
        <dbReference type="Proteomes" id="UP000037269"/>
    </source>
</evidence>
<feature type="region of interest" description="Disordered" evidence="1">
    <location>
        <begin position="45"/>
        <end position="64"/>
    </location>
</feature>
<protein>
    <submittedName>
        <fullName evidence="2">Uncharacterized protein</fullName>
    </submittedName>
</protein>
<dbReference type="AlphaFoldDB" id="A0A0D1XV74"/>
<reference evidence="2 4" key="1">
    <citation type="submission" date="2015-07" db="EMBL/GenBank/DDBJ databases">
        <title>Fjat-14205 dsm 2895.</title>
        <authorList>
            <person name="Liu B."/>
            <person name="Wang J."/>
            <person name="Zhu Y."/>
            <person name="Liu G."/>
            <person name="Chen Q."/>
            <person name="Chen Z."/>
            <person name="Lan J."/>
            <person name="Che J."/>
            <person name="Ge C."/>
            <person name="Shi H."/>
            <person name="Pan Z."/>
            <person name="Liu X."/>
        </authorList>
    </citation>
    <scope>NUCLEOTIDE SEQUENCE [LARGE SCALE GENOMIC DNA]</scope>
    <source>
        <strain evidence="2 4">DSM 2895</strain>
    </source>
</reference>